<evidence type="ECO:0000256" key="3">
    <source>
        <dbReference type="ARBA" id="ARBA00022485"/>
    </source>
</evidence>
<dbReference type="PANTHER" id="PTHR38839:SF5">
    <property type="entry name" value="TRANSCRIPTIONAL REGULATOR WHID"/>
    <property type="match status" value="1"/>
</dbReference>
<comment type="function">
    <text evidence="12">Acts as a transcriptional regulator. Probably redox-responsive. The apo- but not holo-form probably binds DNA.</text>
</comment>
<evidence type="ECO:0000256" key="2">
    <source>
        <dbReference type="ARBA" id="ARBA00006597"/>
    </source>
</evidence>
<accession>A0ABW4P0Z8</accession>
<evidence type="ECO:0000256" key="4">
    <source>
        <dbReference type="ARBA" id="ARBA00022490"/>
    </source>
</evidence>
<feature type="binding site" evidence="12">
    <location>
        <position position="67"/>
    </location>
    <ligand>
        <name>[4Fe-4S] cluster</name>
        <dbReference type="ChEBI" id="CHEBI:49883"/>
    </ligand>
</feature>
<evidence type="ECO:0000256" key="1">
    <source>
        <dbReference type="ARBA" id="ARBA00004496"/>
    </source>
</evidence>
<comment type="PTM">
    <text evidence="12">Upon Fe-S cluster removal intramolecular disulfide bonds are formed.</text>
</comment>
<keyword evidence="3 12" id="KW-0004">4Fe-4S</keyword>
<dbReference type="InterPro" id="IPR003482">
    <property type="entry name" value="Whib"/>
</dbReference>
<proteinExistence type="inferred from homology"/>
<keyword evidence="15" id="KW-1185">Reference proteome</keyword>
<keyword evidence="10 12" id="KW-1015">Disulfide bond</keyword>
<dbReference type="HAMAP" id="MF_01479">
    <property type="entry name" value="WhiB"/>
    <property type="match status" value="1"/>
</dbReference>
<sequence length="103" mass="11518">MVNQAVRAKKVRQPRIDRLRPLVTEWDWQMRAACRSADSALFYSPNGEGPRARQRREAMAKAVCAVCPVRKACLEQALEVGEIHGVWGGLAESERRMATPISA</sequence>
<keyword evidence="7 12" id="KW-0411">Iron-sulfur</keyword>
<feature type="binding site" evidence="12">
    <location>
        <position position="73"/>
    </location>
    <ligand>
        <name>[4Fe-4S] cluster</name>
        <dbReference type="ChEBI" id="CHEBI:49883"/>
    </ligand>
</feature>
<keyword evidence="6 12" id="KW-0408">Iron</keyword>
<comment type="caution">
    <text evidence="14">The sequence shown here is derived from an EMBL/GenBank/DDBJ whole genome shotgun (WGS) entry which is preliminary data.</text>
</comment>
<evidence type="ECO:0000256" key="10">
    <source>
        <dbReference type="ARBA" id="ARBA00023157"/>
    </source>
</evidence>
<keyword evidence="9 12" id="KW-0238">DNA-binding</keyword>
<evidence type="ECO:0000256" key="11">
    <source>
        <dbReference type="ARBA" id="ARBA00023163"/>
    </source>
</evidence>
<dbReference type="Proteomes" id="UP001597286">
    <property type="component" value="Unassembled WGS sequence"/>
</dbReference>
<evidence type="ECO:0000256" key="6">
    <source>
        <dbReference type="ARBA" id="ARBA00023004"/>
    </source>
</evidence>
<evidence type="ECO:0000259" key="13">
    <source>
        <dbReference type="PROSITE" id="PS51674"/>
    </source>
</evidence>
<reference evidence="15" key="1">
    <citation type="journal article" date="2019" name="Int. J. Syst. Evol. Microbiol.">
        <title>The Global Catalogue of Microorganisms (GCM) 10K type strain sequencing project: providing services to taxonomists for standard genome sequencing and annotation.</title>
        <authorList>
            <consortium name="The Broad Institute Genomics Platform"/>
            <consortium name="The Broad Institute Genome Sequencing Center for Infectious Disease"/>
            <person name="Wu L."/>
            <person name="Ma J."/>
        </authorList>
    </citation>
    <scope>NUCLEOTIDE SEQUENCE [LARGE SCALE GENOMIC DNA]</scope>
    <source>
        <strain evidence="15">DT72</strain>
    </source>
</reference>
<comment type="cofactor">
    <cofactor evidence="12">
        <name>[4Fe-4S] cluster</name>
        <dbReference type="ChEBI" id="CHEBI:49883"/>
    </cofactor>
    <text evidence="12">Binds 1 [4Fe-4S] cluster per subunit. Following nitrosylation of the [4Fe-4S] cluster binds 1 [4Fe-8(NO)] cluster per subunit.</text>
</comment>
<evidence type="ECO:0000256" key="12">
    <source>
        <dbReference type="HAMAP-Rule" id="MF_01479"/>
    </source>
</evidence>
<dbReference type="RefSeq" id="WP_378483215.1">
    <property type="nucleotide sequence ID" value="NZ_JBHUFB010000001.1"/>
</dbReference>
<evidence type="ECO:0000256" key="9">
    <source>
        <dbReference type="ARBA" id="ARBA00023125"/>
    </source>
</evidence>
<dbReference type="PROSITE" id="PS51674">
    <property type="entry name" value="4FE4S_WBL"/>
    <property type="match status" value="1"/>
</dbReference>
<dbReference type="Pfam" id="PF02467">
    <property type="entry name" value="Whib"/>
    <property type="match status" value="1"/>
</dbReference>
<dbReference type="EMBL" id="JBHUFB010000001">
    <property type="protein sequence ID" value="MFD1810655.1"/>
    <property type="molecule type" value="Genomic_DNA"/>
</dbReference>
<feature type="binding site" evidence="12">
    <location>
        <position position="34"/>
    </location>
    <ligand>
        <name>[4Fe-4S] cluster</name>
        <dbReference type="ChEBI" id="CHEBI:49883"/>
    </ligand>
</feature>
<keyword evidence="8 12" id="KW-0805">Transcription regulation</keyword>
<name>A0ABW4P0Z8_9NOCA</name>
<dbReference type="PANTHER" id="PTHR38839">
    <property type="entry name" value="TRANSCRIPTIONAL REGULATOR WHID-RELATED"/>
    <property type="match status" value="1"/>
</dbReference>
<evidence type="ECO:0000313" key="15">
    <source>
        <dbReference type="Proteomes" id="UP001597286"/>
    </source>
</evidence>
<evidence type="ECO:0000313" key="14">
    <source>
        <dbReference type="EMBL" id="MFD1810655.1"/>
    </source>
</evidence>
<keyword evidence="11 12" id="KW-0804">Transcription</keyword>
<comment type="subcellular location">
    <subcellularLocation>
        <location evidence="1 12">Cytoplasm</location>
    </subcellularLocation>
</comment>
<comment type="similarity">
    <text evidence="2 12">Belongs to the WhiB family.</text>
</comment>
<organism evidence="14 15">
    <name type="scientific">Rhodococcus gannanensis</name>
    <dbReference type="NCBI Taxonomy" id="1960308"/>
    <lineage>
        <taxon>Bacteria</taxon>
        <taxon>Bacillati</taxon>
        <taxon>Actinomycetota</taxon>
        <taxon>Actinomycetes</taxon>
        <taxon>Mycobacteriales</taxon>
        <taxon>Nocardiaceae</taxon>
        <taxon>Rhodococcus</taxon>
    </lineage>
</organism>
<evidence type="ECO:0000256" key="8">
    <source>
        <dbReference type="ARBA" id="ARBA00023015"/>
    </source>
</evidence>
<keyword evidence="4 12" id="KW-0963">Cytoplasm</keyword>
<comment type="PTM">
    <text evidence="12">The Fe-S cluster can be nitrosylated by nitric oxide (NO).</text>
</comment>
<feature type="binding site" evidence="12">
    <location>
        <position position="64"/>
    </location>
    <ligand>
        <name>[4Fe-4S] cluster</name>
        <dbReference type="ChEBI" id="CHEBI:49883"/>
    </ligand>
</feature>
<protein>
    <recommendedName>
        <fullName evidence="12">Transcriptional regulator WhiB</fullName>
    </recommendedName>
</protein>
<dbReference type="InterPro" id="IPR034768">
    <property type="entry name" value="4FE4S_WBL"/>
</dbReference>
<evidence type="ECO:0000256" key="7">
    <source>
        <dbReference type="ARBA" id="ARBA00023014"/>
    </source>
</evidence>
<evidence type="ECO:0000256" key="5">
    <source>
        <dbReference type="ARBA" id="ARBA00022723"/>
    </source>
</evidence>
<gene>
    <name evidence="12" type="primary">whiB</name>
    <name evidence="14" type="ORF">ACFSJG_00375</name>
</gene>
<keyword evidence="5 12" id="KW-0479">Metal-binding</keyword>
<feature type="domain" description="4Fe-4S Wbl-type" evidence="13">
    <location>
        <begin position="33"/>
        <end position="97"/>
    </location>
</feature>